<reference evidence="1" key="1">
    <citation type="submission" date="2014-09" db="EMBL/GenBank/DDBJ databases">
        <authorList>
            <person name="Magalhaes I.L.F."/>
            <person name="Oliveira U."/>
            <person name="Santos F.R."/>
            <person name="Vidigal T.H.D.A."/>
            <person name="Brescovit A.D."/>
            <person name="Santos A.J."/>
        </authorList>
    </citation>
    <scope>NUCLEOTIDE SEQUENCE</scope>
    <source>
        <tissue evidence="1">Shoot tissue taken approximately 20 cm above the soil surface</tissue>
    </source>
</reference>
<name>A0A0A9A5A9_ARUDO</name>
<dbReference type="EMBL" id="GBRH01253725">
    <property type="protein sequence ID" value="JAD44170.1"/>
    <property type="molecule type" value="Transcribed_RNA"/>
</dbReference>
<proteinExistence type="predicted"/>
<reference evidence="1" key="2">
    <citation type="journal article" date="2015" name="Data Brief">
        <title>Shoot transcriptome of the giant reed, Arundo donax.</title>
        <authorList>
            <person name="Barrero R.A."/>
            <person name="Guerrero F.D."/>
            <person name="Moolhuijzen P."/>
            <person name="Goolsby J.A."/>
            <person name="Tidwell J."/>
            <person name="Bellgard S.E."/>
            <person name="Bellgard M.I."/>
        </authorList>
    </citation>
    <scope>NUCLEOTIDE SEQUENCE</scope>
    <source>
        <tissue evidence="1">Shoot tissue taken approximately 20 cm above the soil surface</tissue>
    </source>
</reference>
<accession>A0A0A9A5A9</accession>
<protein>
    <submittedName>
        <fullName evidence="1">Uncharacterized protein</fullName>
    </submittedName>
</protein>
<organism evidence="1">
    <name type="scientific">Arundo donax</name>
    <name type="common">Giant reed</name>
    <name type="synonym">Donax arundinaceus</name>
    <dbReference type="NCBI Taxonomy" id="35708"/>
    <lineage>
        <taxon>Eukaryota</taxon>
        <taxon>Viridiplantae</taxon>
        <taxon>Streptophyta</taxon>
        <taxon>Embryophyta</taxon>
        <taxon>Tracheophyta</taxon>
        <taxon>Spermatophyta</taxon>
        <taxon>Magnoliopsida</taxon>
        <taxon>Liliopsida</taxon>
        <taxon>Poales</taxon>
        <taxon>Poaceae</taxon>
        <taxon>PACMAD clade</taxon>
        <taxon>Arundinoideae</taxon>
        <taxon>Arundineae</taxon>
        <taxon>Arundo</taxon>
    </lineage>
</organism>
<evidence type="ECO:0000313" key="1">
    <source>
        <dbReference type="EMBL" id="JAD44170.1"/>
    </source>
</evidence>
<sequence>MVVHTSYTN</sequence>